<name>A0A314YHP9_PRUYE</name>
<dbReference type="AlphaFoldDB" id="A0A314YHP9"/>
<proteinExistence type="predicted"/>
<keyword evidence="3" id="KW-1185">Reference proteome</keyword>
<gene>
    <name evidence="2" type="ORF">Pyn_10523</name>
</gene>
<dbReference type="STRING" id="2094558.A0A314YHP9"/>
<evidence type="ECO:0000313" key="3">
    <source>
        <dbReference type="Proteomes" id="UP000250321"/>
    </source>
</evidence>
<organism evidence="2 3">
    <name type="scientific">Prunus yedoensis var. nudiflora</name>
    <dbReference type="NCBI Taxonomy" id="2094558"/>
    <lineage>
        <taxon>Eukaryota</taxon>
        <taxon>Viridiplantae</taxon>
        <taxon>Streptophyta</taxon>
        <taxon>Embryophyta</taxon>
        <taxon>Tracheophyta</taxon>
        <taxon>Spermatophyta</taxon>
        <taxon>Magnoliopsida</taxon>
        <taxon>eudicotyledons</taxon>
        <taxon>Gunneridae</taxon>
        <taxon>Pentapetalae</taxon>
        <taxon>rosids</taxon>
        <taxon>fabids</taxon>
        <taxon>Rosales</taxon>
        <taxon>Rosaceae</taxon>
        <taxon>Amygdaloideae</taxon>
        <taxon>Amygdaleae</taxon>
        <taxon>Prunus</taxon>
    </lineage>
</organism>
<protein>
    <submittedName>
        <fullName evidence="2">Uncharacterized protein</fullName>
    </submittedName>
</protein>
<evidence type="ECO:0000313" key="2">
    <source>
        <dbReference type="EMBL" id="PQQ07092.1"/>
    </source>
</evidence>
<reference evidence="2 3" key="1">
    <citation type="submission" date="2018-02" db="EMBL/GenBank/DDBJ databases">
        <title>Draft genome of wild Prunus yedoensis var. nudiflora.</title>
        <authorList>
            <person name="Baek S."/>
            <person name="Kim J.-H."/>
            <person name="Choi K."/>
            <person name="Kim G.-B."/>
            <person name="Cho A."/>
            <person name="Jang H."/>
            <person name="Shin C.-H."/>
            <person name="Yu H.-J."/>
            <person name="Mun J.-H."/>
        </authorList>
    </citation>
    <scope>NUCLEOTIDE SEQUENCE [LARGE SCALE GENOMIC DNA]</scope>
    <source>
        <strain evidence="3">cv. Jeju island</strain>
        <tissue evidence="2">Leaf</tissue>
    </source>
</reference>
<dbReference type="EMBL" id="PJQY01000896">
    <property type="protein sequence ID" value="PQQ07092.1"/>
    <property type="molecule type" value="Genomic_DNA"/>
</dbReference>
<accession>A0A314YHP9</accession>
<evidence type="ECO:0000256" key="1">
    <source>
        <dbReference type="SAM" id="MobiDB-lite"/>
    </source>
</evidence>
<feature type="region of interest" description="Disordered" evidence="1">
    <location>
        <begin position="1"/>
        <end position="25"/>
    </location>
</feature>
<comment type="caution">
    <text evidence="2">The sequence shown here is derived from an EMBL/GenBank/DDBJ whole genome shotgun (WGS) entry which is preliminary data.</text>
</comment>
<dbReference type="Proteomes" id="UP000250321">
    <property type="component" value="Unassembled WGS sequence"/>
</dbReference>
<feature type="compositionally biased region" description="Low complexity" evidence="1">
    <location>
        <begin position="1"/>
        <end position="22"/>
    </location>
</feature>
<sequence length="131" mass="14283">MYGRPSSSSGGAWGQPPQQPQGTNFYVQNPINSSYIYPSNPPFIPHNAHNPTKTSLLIISQSKALISLPKTLDLILLPSSFRTRQGFGLRTREICSRKSTAQWGRLATNMPLLEERLGVEGLAVCASDAQG</sequence>